<protein>
    <submittedName>
        <fullName evidence="8">Type 1 fimbrial chaperone protein</fullName>
    </submittedName>
</protein>
<dbReference type="GO" id="GO:0071555">
    <property type="term" value="P:cell wall organization"/>
    <property type="evidence" value="ECO:0007669"/>
    <property type="project" value="InterPro"/>
</dbReference>
<comment type="subcellular location">
    <subcellularLocation>
        <location evidence="1">Periplasm</location>
    </subcellularLocation>
</comment>
<name>A0A8J2Z628_9GAMM</name>
<proteinExistence type="inferred from homology"/>
<evidence type="ECO:0000259" key="7">
    <source>
        <dbReference type="Pfam" id="PF02753"/>
    </source>
</evidence>
<evidence type="ECO:0000313" key="9">
    <source>
        <dbReference type="Proteomes" id="UP000636949"/>
    </source>
</evidence>
<dbReference type="InterPro" id="IPR016148">
    <property type="entry name" value="Pili_assmbl_chaperone_C"/>
</dbReference>
<dbReference type="PANTHER" id="PTHR30251:SF2">
    <property type="entry name" value="FIMBRIAL CHAPERONE YADV-RELATED"/>
    <property type="match status" value="1"/>
</dbReference>
<gene>
    <name evidence="8" type="ORF">GCM10010995_21290</name>
</gene>
<dbReference type="AlphaFoldDB" id="A0A8J2Z628"/>
<keyword evidence="3" id="KW-0732">Signal</keyword>
<dbReference type="Pfam" id="PF02753">
    <property type="entry name" value="PapD_C"/>
    <property type="match status" value="1"/>
</dbReference>
<evidence type="ECO:0000256" key="3">
    <source>
        <dbReference type="ARBA" id="ARBA00022729"/>
    </source>
</evidence>
<keyword evidence="9" id="KW-1185">Reference proteome</keyword>
<evidence type="ECO:0000313" key="8">
    <source>
        <dbReference type="EMBL" id="GGG03597.1"/>
    </source>
</evidence>
<evidence type="ECO:0000259" key="6">
    <source>
        <dbReference type="Pfam" id="PF00345"/>
    </source>
</evidence>
<organism evidence="8 9">
    <name type="scientific">Cysteiniphilum litorale</name>
    <dbReference type="NCBI Taxonomy" id="2056700"/>
    <lineage>
        <taxon>Bacteria</taxon>
        <taxon>Pseudomonadati</taxon>
        <taxon>Pseudomonadota</taxon>
        <taxon>Gammaproteobacteria</taxon>
        <taxon>Thiotrichales</taxon>
        <taxon>Fastidiosibacteraceae</taxon>
        <taxon>Cysteiniphilum</taxon>
    </lineage>
</organism>
<dbReference type="InterPro" id="IPR008962">
    <property type="entry name" value="PapD-like_sf"/>
</dbReference>
<comment type="similarity">
    <text evidence="2">Belongs to the periplasmic pilus chaperone family.</text>
</comment>
<dbReference type="InterPro" id="IPR001829">
    <property type="entry name" value="Pili_assmbl_chaperone_bac"/>
</dbReference>
<dbReference type="GO" id="GO:0030288">
    <property type="term" value="C:outer membrane-bounded periplasmic space"/>
    <property type="evidence" value="ECO:0007669"/>
    <property type="project" value="InterPro"/>
</dbReference>
<evidence type="ECO:0000256" key="1">
    <source>
        <dbReference type="ARBA" id="ARBA00004418"/>
    </source>
</evidence>
<dbReference type="Gene3D" id="2.60.40.10">
    <property type="entry name" value="Immunoglobulins"/>
    <property type="match status" value="2"/>
</dbReference>
<reference evidence="8" key="2">
    <citation type="submission" date="2020-09" db="EMBL/GenBank/DDBJ databases">
        <authorList>
            <person name="Sun Q."/>
            <person name="Zhou Y."/>
        </authorList>
    </citation>
    <scope>NUCLEOTIDE SEQUENCE</scope>
    <source>
        <strain evidence="8">CGMCC 1.15758</strain>
    </source>
</reference>
<feature type="domain" description="Pili assembly chaperone C-terminal" evidence="7">
    <location>
        <begin position="166"/>
        <end position="227"/>
    </location>
</feature>
<sequence>MKKIFLMLFFITYTLQAYSLTLNMTRYVYTEGDKRITSTVKNPLDIKYGGQMWVEPYAFKTEGRKKYTSETLFVVTPSVSVFNAQEEKDFDIMMLEDQLPKDRESIFHLNLQMIPEINDSDAGKNKIVLAPRIVVKLFYRPKALADNRQGQESKITLRCENDVLVISNPTPFFFSINKIVSGLSLDEKEISPLERLVVPQDETIVLNGCKQADKYTIGFINDYGAEEPYTYDVQ</sequence>
<dbReference type="InterPro" id="IPR036316">
    <property type="entry name" value="Pili_assmbl_chap_C_dom_sf"/>
</dbReference>
<dbReference type="InterPro" id="IPR050643">
    <property type="entry name" value="Periplasmic_pilus_chap"/>
</dbReference>
<dbReference type="PRINTS" id="PR00969">
    <property type="entry name" value="CHAPERONPILI"/>
</dbReference>
<dbReference type="InterPro" id="IPR016147">
    <property type="entry name" value="Pili_assmbl_chaperone_N"/>
</dbReference>
<reference evidence="8" key="1">
    <citation type="journal article" date="2014" name="Int. J. Syst. Evol. Microbiol.">
        <title>Complete genome sequence of Corynebacterium casei LMG S-19264T (=DSM 44701T), isolated from a smear-ripened cheese.</title>
        <authorList>
            <consortium name="US DOE Joint Genome Institute (JGI-PGF)"/>
            <person name="Walter F."/>
            <person name="Albersmeier A."/>
            <person name="Kalinowski J."/>
            <person name="Ruckert C."/>
        </authorList>
    </citation>
    <scope>NUCLEOTIDE SEQUENCE</scope>
    <source>
        <strain evidence="8">CGMCC 1.15758</strain>
    </source>
</reference>
<evidence type="ECO:0000256" key="2">
    <source>
        <dbReference type="ARBA" id="ARBA00007399"/>
    </source>
</evidence>
<dbReference type="OrthoDB" id="9131059at2"/>
<evidence type="ECO:0000256" key="4">
    <source>
        <dbReference type="ARBA" id="ARBA00022764"/>
    </source>
</evidence>
<dbReference type="Proteomes" id="UP000636949">
    <property type="component" value="Unassembled WGS sequence"/>
</dbReference>
<accession>A0A8J2Z628</accession>
<dbReference type="SUPFAM" id="SSF49354">
    <property type="entry name" value="PapD-like"/>
    <property type="match status" value="1"/>
</dbReference>
<dbReference type="RefSeq" id="WP_117003454.1">
    <property type="nucleotide sequence ID" value="NZ_BMJS01000028.1"/>
</dbReference>
<keyword evidence="4" id="KW-0574">Periplasm</keyword>
<comment type="caution">
    <text evidence="8">The sequence shown here is derived from an EMBL/GenBank/DDBJ whole genome shotgun (WGS) entry which is preliminary data.</text>
</comment>
<keyword evidence="5" id="KW-0143">Chaperone</keyword>
<dbReference type="InterPro" id="IPR013783">
    <property type="entry name" value="Ig-like_fold"/>
</dbReference>
<evidence type="ECO:0000256" key="5">
    <source>
        <dbReference type="ARBA" id="ARBA00023186"/>
    </source>
</evidence>
<dbReference type="SUPFAM" id="SSF49584">
    <property type="entry name" value="Periplasmic chaperone C-domain"/>
    <property type="match status" value="1"/>
</dbReference>
<feature type="domain" description="Pili assembly chaperone N-terminal" evidence="6">
    <location>
        <begin position="20"/>
        <end position="144"/>
    </location>
</feature>
<dbReference type="Pfam" id="PF00345">
    <property type="entry name" value="PapD_N"/>
    <property type="match status" value="1"/>
</dbReference>
<dbReference type="PANTHER" id="PTHR30251">
    <property type="entry name" value="PILUS ASSEMBLY CHAPERONE"/>
    <property type="match status" value="1"/>
</dbReference>
<dbReference type="EMBL" id="BMJS01000028">
    <property type="protein sequence ID" value="GGG03597.1"/>
    <property type="molecule type" value="Genomic_DNA"/>
</dbReference>